<evidence type="ECO:0000256" key="2">
    <source>
        <dbReference type="ARBA" id="ARBA00022737"/>
    </source>
</evidence>
<dbReference type="InterPro" id="IPR015915">
    <property type="entry name" value="Kelch-typ_b-propeller"/>
</dbReference>
<evidence type="ECO:0000313" key="4">
    <source>
        <dbReference type="EMBL" id="CAF3493976.1"/>
    </source>
</evidence>
<dbReference type="Gene3D" id="2.120.10.80">
    <property type="entry name" value="Kelch-type beta propeller"/>
    <property type="match status" value="1"/>
</dbReference>
<gene>
    <name evidence="3" type="ORF">JYZ213_LOCUS25404</name>
    <name evidence="4" type="ORF">OXD698_LOCUS905</name>
</gene>
<organism evidence="3 5">
    <name type="scientific">Adineta steineri</name>
    <dbReference type="NCBI Taxonomy" id="433720"/>
    <lineage>
        <taxon>Eukaryota</taxon>
        <taxon>Metazoa</taxon>
        <taxon>Spiralia</taxon>
        <taxon>Gnathifera</taxon>
        <taxon>Rotifera</taxon>
        <taxon>Eurotatoria</taxon>
        <taxon>Bdelloidea</taxon>
        <taxon>Adinetida</taxon>
        <taxon>Adinetidae</taxon>
        <taxon>Adineta</taxon>
    </lineage>
</organism>
<accession>A0A814UF16</accession>
<evidence type="ECO:0000313" key="3">
    <source>
        <dbReference type="EMBL" id="CAF1174387.1"/>
    </source>
</evidence>
<dbReference type="EMBL" id="CAJNOG010000324">
    <property type="protein sequence ID" value="CAF1174387.1"/>
    <property type="molecule type" value="Genomic_DNA"/>
</dbReference>
<dbReference type="SMART" id="SM00612">
    <property type="entry name" value="Kelch"/>
    <property type="match status" value="6"/>
</dbReference>
<keyword evidence="1" id="KW-0880">Kelch repeat</keyword>
<dbReference type="Pfam" id="PF01344">
    <property type="entry name" value="Kelch_1"/>
    <property type="match status" value="2"/>
</dbReference>
<dbReference type="InterPro" id="IPR006652">
    <property type="entry name" value="Kelch_1"/>
</dbReference>
<dbReference type="SUPFAM" id="SSF117281">
    <property type="entry name" value="Kelch motif"/>
    <property type="match status" value="2"/>
</dbReference>
<dbReference type="Gene3D" id="2.130.10.80">
    <property type="entry name" value="Galactose oxidase/kelch, beta-propeller"/>
    <property type="match status" value="2"/>
</dbReference>
<dbReference type="PANTHER" id="PTHR24412:SF489">
    <property type="entry name" value="RING FINGER DOMAIN AND KELCH REPEAT-CONTAINING PROTEIN DDB_G0271372"/>
    <property type="match status" value="1"/>
</dbReference>
<evidence type="ECO:0008006" key="6">
    <source>
        <dbReference type="Google" id="ProtNLM"/>
    </source>
</evidence>
<dbReference type="EMBL" id="CAJOAZ010000024">
    <property type="protein sequence ID" value="CAF3493976.1"/>
    <property type="molecule type" value="Genomic_DNA"/>
</dbReference>
<protein>
    <recommendedName>
        <fullName evidence="6">Kelch repeat protein</fullName>
    </recommendedName>
</protein>
<dbReference type="InterPro" id="IPR037293">
    <property type="entry name" value="Gal_Oxidase_central_sf"/>
</dbReference>
<evidence type="ECO:0000313" key="5">
    <source>
        <dbReference type="Proteomes" id="UP000663845"/>
    </source>
</evidence>
<sequence length="362" mass="39503">MAYISTTFPSDQWIIDSHLIQERASFPAISTQNGNILVCGGFIKYEGFPEIDSSCEIYSSSNRKWRTATDLNVGRYGHTLTLLPNGRSILAVGTMDNIDGCTAEIYDIQTDKWAFVPNIMNTLRTQHTATLLRNDQVLIVGGLSSDSGISSSTVQLYIPSSNTFITAGSLNTARYDHTAILLNDGLSVLVIGGRHSLHDIAGPPHISMPTEIYINGSWFCTAGDMINKRSDFAAVLLSDGNVLVAGGIDSSKNATSTVEIYNSTTETFSLVQPMACARSHFTLTRLPSGHVLAVGGKSSMTNNCLRFSELYDPNKNQWTSPRRLNSLRYGHNAILLNHSVLIIGGSAREQNGLIRACERYDL</sequence>
<dbReference type="Proteomes" id="UP000663844">
    <property type="component" value="Unassembled WGS sequence"/>
</dbReference>
<evidence type="ECO:0000256" key="1">
    <source>
        <dbReference type="ARBA" id="ARBA00022441"/>
    </source>
</evidence>
<dbReference type="AlphaFoldDB" id="A0A814UF16"/>
<dbReference type="PANTHER" id="PTHR24412">
    <property type="entry name" value="KELCH PROTEIN"/>
    <property type="match status" value="1"/>
</dbReference>
<proteinExistence type="predicted"/>
<name>A0A814UF16_9BILA</name>
<reference evidence="3" key="1">
    <citation type="submission" date="2021-02" db="EMBL/GenBank/DDBJ databases">
        <authorList>
            <person name="Nowell W R."/>
        </authorList>
    </citation>
    <scope>NUCLEOTIDE SEQUENCE</scope>
</reference>
<comment type="caution">
    <text evidence="3">The sequence shown here is derived from an EMBL/GenBank/DDBJ whole genome shotgun (WGS) entry which is preliminary data.</text>
</comment>
<dbReference type="Proteomes" id="UP000663845">
    <property type="component" value="Unassembled WGS sequence"/>
</dbReference>
<keyword evidence="2" id="KW-0677">Repeat</keyword>